<evidence type="ECO:0000313" key="3">
    <source>
        <dbReference type="Proteomes" id="UP001498476"/>
    </source>
</evidence>
<feature type="region of interest" description="Disordered" evidence="1">
    <location>
        <begin position="143"/>
        <end position="165"/>
    </location>
</feature>
<name>A0ABR1GZ25_9HYPO</name>
<evidence type="ECO:0000313" key="2">
    <source>
        <dbReference type="EMBL" id="KAK7413958.1"/>
    </source>
</evidence>
<organism evidence="2 3">
    <name type="scientific">Neonectria punicea</name>
    <dbReference type="NCBI Taxonomy" id="979145"/>
    <lineage>
        <taxon>Eukaryota</taxon>
        <taxon>Fungi</taxon>
        <taxon>Dikarya</taxon>
        <taxon>Ascomycota</taxon>
        <taxon>Pezizomycotina</taxon>
        <taxon>Sordariomycetes</taxon>
        <taxon>Hypocreomycetidae</taxon>
        <taxon>Hypocreales</taxon>
        <taxon>Nectriaceae</taxon>
        <taxon>Neonectria</taxon>
    </lineage>
</organism>
<comment type="caution">
    <text evidence="2">The sequence shown here is derived from an EMBL/GenBank/DDBJ whole genome shotgun (WGS) entry which is preliminary data.</text>
</comment>
<feature type="non-terminal residue" evidence="2">
    <location>
        <position position="1"/>
    </location>
</feature>
<accession>A0ABR1GZ25</accession>
<keyword evidence="3" id="KW-1185">Reference proteome</keyword>
<dbReference type="EMBL" id="JAZAVJ010000114">
    <property type="protein sequence ID" value="KAK7413958.1"/>
    <property type="molecule type" value="Genomic_DNA"/>
</dbReference>
<gene>
    <name evidence="2" type="ORF">QQX98_007141</name>
</gene>
<dbReference type="Proteomes" id="UP001498476">
    <property type="component" value="Unassembled WGS sequence"/>
</dbReference>
<evidence type="ECO:0000256" key="1">
    <source>
        <dbReference type="SAM" id="MobiDB-lite"/>
    </source>
</evidence>
<proteinExistence type="predicted"/>
<sequence>HVDSSTKMRAQQILLVGGVSASVLALEENPLDQRDLQECSSVAVKLLPSLAGIPTPDSSLSEFIAEQTQLATVTDGCEIPAVTGSLTSEYSSWVSELASWYQEHTGDLSSLIEACSDVPEVKSQFDQLPGALTVCTSLVLPTETSGSSSDDDSDSDAQTVSGNAAPRQTGMAVAAAAMAGMVIAGIQ</sequence>
<protein>
    <submittedName>
        <fullName evidence="2">Uncharacterized protein</fullName>
    </submittedName>
</protein>
<reference evidence="2 3" key="1">
    <citation type="journal article" date="2025" name="Microbiol. Resour. Announc.">
        <title>Draft genome sequences for Neonectria magnoliae and Neonectria punicea, canker pathogens of Liriodendron tulipifera and Acer saccharum in West Virginia.</title>
        <authorList>
            <person name="Petronek H.M."/>
            <person name="Kasson M.T."/>
            <person name="Metheny A.M."/>
            <person name="Stauder C.M."/>
            <person name="Lovett B."/>
            <person name="Lynch S.C."/>
            <person name="Garnas J.R."/>
            <person name="Kasson L.R."/>
            <person name="Stajich J.E."/>
        </authorList>
    </citation>
    <scope>NUCLEOTIDE SEQUENCE [LARGE SCALE GENOMIC DNA]</scope>
    <source>
        <strain evidence="2 3">NRRL 64653</strain>
    </source>
</reference>